<dbReference type="Gene3D" id="1.25.40.10">
    <property type="entry name" value="Tetratricopeptide repeat domain"/>
    <property type="match status" value="2"/>
</dbReference>
<evidence type="ECO:0000313" key="7">
    <source>
        <dbReference type="EMBL" id="NMO18337.1"/>
    </source>
</evidence>
<dbReference type="PROSITE" id="PS50125">
    <property type="entry name" value="GUANYLATE_CYCLASE_2"/>
    <property type="match status" value="1"/>
</dbReference>
<dbReference type="InterPro" id="IPR001054">
    <property type="entry name" value="A/G_cyclase"/>
</dbReference>
<evidence type="ECO:0000256" key="4">
    <source>
        <dbReference type="PROSITE-ProRule" id="PRU10141"/>
    </source>
</evidence>
<evidence type="ECO:0000256" key="3">
    <source>
        <dbReference type="ARBA" id="ARBA00022840"/>
    </source>
</evidence>
<dbReference type="PROSITE" id="PS00107">
    <property type="entry name" value="PROTEIN_KINASE_ATP"/>
    <property type="match status" value="1"/>
</dbReference>
<dbReference type="PANTHER" id="PTHR16305">
    <property type="entry name" value="TESTICULAR SOLUBLE ADENYLYL CYCLASE"/>
    <property type="match status" value="1"/>
</dbReference>
<dbReference type="GO" id="GO:0035556">
    <property type="term" value="P:intracellular signal transduction"/>
    <property type="evidence" value="ECO:0007669"/>
    <property type="project" value="InterPro"/>
</dbReference>
<dbReference type="Gene3D" id="1.10.510.10">
    <property type="entry name" value="Transferase(Phosphotransferase) domain 1"/>
    <property type="match status" value="1"/>
</dbReference>
<dbReference type="SUPFAM" id="SSF52540">
    <property type="entry name" value="P-loop containing nucleoside triphosphate hydrolases"/>
    <property type="match status" value="1"/>
</dbReference>
<dbReference type="Pfam" id="PF00211">
    <property type="entry name" value="Guanylate_cyc"/>
    <property type="match status" value="1"/>
</dbReference>
<dbReference type="GO" id="GO:0016020">
    <property type="term" value="C:membrane"/>
    <property type="evidence" value="ECO:0007669"/>
    <property type="project" value="UniProtKB-SubCell"/>
</dbReference>
<name>A0A848LKN1_9BACT</name>
<dbReference type="InterPro" id="IPR011009">
    <property type="entry name" value="Kinase-like_dom_sf"/>
</dbReference>
<dbReference type="Proteomes" id="UP000518300">
    <property type="component" value="Unassembled WGS sequence"/>
</dbReference>
<evidence type="ECO:0000256" key="2">
    <source>
        <dbReference type="ARBA" id="ARBA00022741"/>
    </source>
</evidence>
<keyword evidence="8" id="KW-1185">Reference proteome</keyword>
<dbReference type="GO" id="GO:0009190">
    <property type="term" value="P:cyclic nucleotide biosynthetic process"/>
    <property type="evidence" value="ECO:0007669"/>
    <property type="project" value="InterPro"/>
</dbReference>
<dbReference type="GO" id="GO:0004672">
    <property type="term" value="F:protein kinase activity"/>
    <property type="evidence" value="ECO:0007669"/>
    <property type="project" value="InterPro"/>
</dbReference>
<dbReference type="Pfam" id="PF00069">
    <property type="entry name" value="Pkinase"/>
    <property type="match status" value="1"/>
</dbReference>
<sequence length="1369" mass="151091">MWEDEGASSGNSDLEDSFLRQVARVEMDEPPLRPIPGERLGGPDGRRFRILDDLGQGGMGLVLRAWDEVLLRTVALKFLAPQAGLSQASMLRREARAVARLDHENIVRLLDLSEWRVLPQEEQVPFLVMEYLDGESLSALLRRGPLGLRRALDILGPVAEGLAHAHARQVIHRDLKPGNVFLTRDGRVKLLDFGLARLAAQGTTPTGTLPIAGTPAYMAPEQWRGLPQDARTDIWAAGLLLFEMLTGAPPFRPGSSEELREQILSRAPLPSVRERLPELPEAVEHLLSQALAREPGRRFPSATVLLEHVEALSRSLGARSRAEAGSPQHRQVTLVACRLAGLDSRLGPGDVNELVDAFQKRAQQLLHQYGGGLTLGMGDELVACFGHPVAHEDDAEQAVRAGRELADLLARTRCEQFPHLPDLKLAIRVGIHTDRVVMGSPGAGEWTVTAISGEAPKLAAWLASEAEPGTVLLSQSTQALVQGVFETESLGGRVFAGLGRTVDLGVYRLGRERKALSRFERSRGDGALTPLVGRERELRALEAHWEEARRGRGSFVLVRGDAGIGKSRLIQELGTLAMQGPACCWRAQCWRQSSNSALLPFIELLQRMLELTCMEEPARKRERLEVRLGVLGLPPDDLELLALLLSIPVSEGSPVLGLSPEERKERTREALSRLLARVPERPVFIVLEDVQWADPSTLELLGFLLGQVSTARLLVVMSARTGFSPPWSEGPSFHTLTLERLSAAHTEAMVREVARGGPLPTETVQHLVEKAEGVPLFIEELTRMVLERSPQAGDALAPSIPVTLYELLLARLDQLLPRQKALAQLCAVVGRAVSVSLLARLDTRREEGALEQVLSELVDAGVLQREESRLADGPRYRFRHVLIQDAAYQSLLRTARREHHGRIARVLEREYPEVAEAQPEWLAHHFTGAGEAERAIHYWLRAGESATERSAFVESLGHFRQGLALLDALPDARERIRNEIALRLALVATLMELEGLDASELEQTQERLQELLQQVDADWIPTGMAHWTLFLCVYSLGSIPAAWVLARRLLEGGARQGNDALLGHGHRMRASVLFMRGEFVAAEGALREGVTFFAERGRQCSGTPGIRRPGLIPLSAIHANASSVHSILGQPEQAREHARTALRLADEGGHPFSRVYVRVLLSIAHQLRREAKAGLAWADSAGALAAKHGLVTWFGWAQTLRAWALADLGQPREGLEQLRIFRSSRVWTRVGFRPFLPALGAVHADMLLKLGSYDEGLRVVREGVEWMARADEHFFEAELYRVQGELLRQAGREDEAGSWLHRAVDVARMQRARTLELRAAVSLGRQLQDLGRPDEARALLARATEGLDPGLDLRDYRDARALLLQLSAT</sequence>
<dbReference type="InterPro" id="IPR029787">
    <property type="entry name" value="Nucleotide_cyclase"/>
</dbReference>
<proteinExistence type="predicted"/>
<dbReference type="PROSITE" id="PS00108">
    <property type="entry name" value="PROTEIN_KINASE_ST"/>
    <property type="match status" value="1"/>
</dbReference>
<dbReference type="Gene3D" id="3.30.70.1230">
    <property type="entry name" value="Nucleotide cyclase"/>
    <property type="match status" value="1"/>
</dbReference>
<dbReference type="GO" id="GO:0004016">
    <property type="term" value="F:adenylate cyclase activity"/>
    <property type="evidence" value="ECO:0007669"/>
    <property type="project" value="TreeGrafter"/>
</dbReference>
<protein>
    <submittedName>
        <fullName evidence="7">Protein kinase</fullName>
    </submittedName>
</protein>
<dbReference type="InterPro" id="IPR000719">
    <property type="entry name" value="Prot_kinase_dom"/>
</dbReference>
<keyword evidence="7" id="KW-0418">Kinase</keyword>
<dbReference type="InterPro" id="IPR008271">
    <property type="entry name" value="Ser/Thr_kinase_AS"/>
</dbReference>
<feature type="domain" description="Guanylate cyclase" evidence="6">
    <location>
        <begin position="303"/>
        <end position="442"/>
    </location>
</feature>
<dbReference type="GO" id="GO:0005737">
    <property type="term" value="C:cytoplasm"/>
    <property type="evidence" value="ECO:0007669"/>
    <property type="project" value="TreeGrafter"/>
</dbReference>
<dbReference type="Pfam" id="PF13191">
    <property type="entry name" value="AAA_16"/>
    <property type="match status" value="1"/>
</dbReference>
<dbReference type="Gene3D" id="3.30.200.20">
    <property type="entry name" value="Phosphorylase Kinase, domain 1"/>
    <property type="match status" value="1"/>
</dbReference>
<organism evidence="7 8">
    <name type="scientific">Pyxidicoccus fallax</name>
    <dbReference type="NCBI Taxonomy" id="394095"/>
    <lineage>
        <taxon>Bacteria</taxon>
        <taxon>Pseudomonadati</taxon>
        <taxon>Myxococcota</taxon>
        <taxon>Myxococcia</taxon>
        <taxon>Myxococcales</taxon>
        <taxon>Cystobacterineae</taxon>
        <taxon>Myxococcaceae</taxon>
        <taxon>Pyxidicoccus</taxon>
    </lineage>
</organism>
<dbReference type="PANTHER" id="PTHR16305:SF28">
    <property type="entry name" value="GUANYLATE CYCLASE DOMAIN-CONTAINING PROTEIN"/>
    <property type="match status" value="1"/>
</dbReference>
<dbReference type="SMART" id="SM00044">
    <property type="entry name" value="CYCc"/>
    <property type="match status" value="1"/>
</dbReference>
<dbReference type="SUPFAM" id="SSF55073">
    <property type="entry name" value="Nucleotide cyclase"/>
    <property type="match status" value="1"/>
</dbReference>
<keyword evidence="7" id="KW-0808">Transferase</keyword>
<dbReference type="CDD" id="cd07302">
    <property type="entry name" value="CHD"/>
    <property type="match status" value="1"/>
</dbReference>
<accession>A0A848LKN1</accession>
<evidence type="ECO:0000259" key="6">
    <source>
        <dbReference type="PROSITE" id="PS50125"/>
    </source>
</evidence>
<feature type="binding site" evidence="4">
    <location>
        <position position="77"/>
    </location>
    <ligand>
        <name>ATP</name>
        <dbReference type="ChEBI" id="CHEBI:30616"/>
    </ligand>
</feature>
<dbReference type="InterPro" id="IPR027417">
    <property type="entry name" value="P-loop_NTPase"/>
</dbReference>
<gene>
    <name evidence="7" type="ORF">HG543_26265</name>
</gene>
<dbReference type="InterPro" id="IPR041664">
    <property type="entry name" value="AAA_16"/>
</dbReference>
<keyword evidence="2 4" id="KW-0547">Nucleotide-binding</keyword>
<keyword evidence="3 4" id="KW-0067">ATP-binding</keyword>
<dbReference type="EMBL" id="JABBJJ010000132">
    <property type="protein sequence ID" value="NMO18337.1"/>
    <property type="molecule type" value="Genomic_DNA"/>
</dbReference>
<dbReference type="CDD" id="cd14014">
    <property type="entry name" value="STKc_PknB_like"/>
    <property type="match status" value="1"/>
</dbReference>
<dbReference type="InterPro" id="IPR011990">
    <property type="entry name" value="TPR-like_helical_dom_sf"/>
</dbReference>
<dbReference type="SUPFAM" id="SSF48452">
    <property type="entry name" value="TPR-like"/>
    <property type="match status" value="2"/>
</dbReference>
<dbReference type="InterPro" id="IPR017441">
    <property type="entry name" value="Protein_kinase_ATP_BS"/>
</dbReference>
<evidence type="ECO:0000259" key="5">
    <source>
        <dbReference type="PROSITE" id="PS50011"/>
    </source>
</evidence>
<comment type="caution">
    <text evidence="7">The sequence shown here is derived from an EMBL/GenBank/DDBJ whole genome shotgun (WGS) entry which is preliminary data.</text>
</comment>
<dbReference type="PROSITE" id="PS50011">
    <property type="entry name" value="PROTEIN_KINASE_DOM"/>
    <property type="match status" value="1"/>
</dbReference>
<dbReference type="GO" id="GO:0005524">
    <property type="term" value="F:ATP binding"/>
    <property type="evidence" value="ECO:0007669"/>
    <property type="project" value="UniProtKB-UniRule"/>
</dbReference>
<feature type="domain" description="Protein kinase" evidence="5">
    <location>
        <begin position="48"/>
        <end position="311"/>
    </location>
</feature>
<dbReference type="RefSeq" id="WP_169347607.1">
    <property type="nucleotide sequence ID" value="NZ_JABBJJ010000132.1"/>
</dbReference>
<dbReference type="Gene3D" id="3.40.50.300">
    <property type="entry name" value="P-loop containing nucleotide triphosphate hydrolases"/>
    <property type="match status" value="1"/>
</dbReference>
<dbReference type="SMART" id="SM00220">
    <property type="entry name" value="S_TKc"/>
    <property type="match status" value="1"/>
</dbReference>
<evidence type="ECO:0000256" key="1">
    <source>
        <dbReference type="ARBA" id="ARBA00004167"/>
    </source>
</evidence>
<reference evidence="7 8" key="1">
    <citation type="submission" date="2020-04" db="EMBL/GenBank/DDBJ databases">
        <title>Draft genome of Pyxidicoccus fallax type strain.</title>
        <authorList>
            <person name="Whitworth D.E."/>
        </authorList>
    </citation>
    <scope>NUCLEOTIDE SEQUENCE [LARGE SCALE GENOMIC DNA]</scope>
    <source>
        <strain evidence="7 8">DSM 14698</strain>
    </source>
</reference>
<comment type="subcellular location">
    <subcellularLocation>
        <location evidence="1">Membrane</location>
        <topology evidence="1">Single-pass membrane protein</topology>
    </subcellularLocation>
</comment>
<dbReference type="SUPFAM" id="SSF56112">
    <property type="entry name" value="Protein kinase-like (PK-like)"/>
    <property type="match status" value="1"/>
</dbReference>
<evidence type="ECO:0000313" key="8">
    <source>
        <dbReference type="Proteomes" id="UP000518300"/>
    </source>
</evidence>